<evidence type="ECO:0000256" key="1">
    <source>
        <dbReference type="SAM" id="MobiDB-lite"/>
    </source>
</evidence>
<protein>
    <submittedName>
        <fullName evidence="2">Uncharacterized protein</fullName>
    </submittedName>
</protein>
<evidence type="ECO:0000313" key="2">
    <source>
        <dbReference type="EMBL" id="PSS37270.1"/>
    </source>
</evidence>
<dbReference type="EMBL" id="MLYV02000069">
    <property type="protein sequence ID" value="PSS37270.1"/>
    <property type="molecule type" value="Genomic_DNA"/>
</dbReference>
<feature type="region of interest" description="Disordered" evidence="1">
    <location>
        <begin position="41"/>
        <end position="98"/>
    </location>
</feature>
<sequence length="136" mass="13909">MVARPTPQRPPAIVAAKAADATIETLSARIATLEKALLEQSHQDTQNEWNKASSVSSGLSPESSADSSAESPPSDNCGGPETTVNAANSASNGEDGPRALLDFDVQVAAVALAQLSLAPRTEYIGAGSVICALHKV</sequence>
<comment type="caution">
    <text evidence="2">The sequence shown here is derived from an EMBL/GenBank/DDBJ whole genome shotgun (WGS) entry which is preliminary data.</text>
</comment>
<evidence type="ECO:0000313" key="3">
    <source>
        <dbReference type="Proteomes" id="UP000186601"/>
    </source>
</evidence>
<feature type="compositionally biased region" description="Polar residues" evidence="1">
    <location>
        <begin position="43"/>
        <end position="52"/>
    </location>
</feature>
<dbReference type="Proteomes" id="UP000186601">
    <property type="component" value="Unassembled WGS sequence"/>
</dbReference>
<reference evidence="2 3" key="1">
    <citation type="submission" date="2018-02" db="EMBL/GenBank/DDBJ databases">
        <title>Genome sequence of the basidiomycete white-rot fungus Phlebia centrifuga.</title>
        <authorList>
            <person name="Granchi Z."/>
            <person name="Peng M."/>
            <person name="de Vries R.P."/>
            <person name="Hilden K."/>
            <person name="Makela M.R."/>
            <person name="Grigoriev I."/>
            <person name="Riley R."/>
        </authorList>
    </citation>
    <scope>NUCLEOTIDE SEQUENCE [LARGE SCALE GENOMIC DNA]</scope>
    <source>
        <strain evidence="2 3">FBCC195</strain>
    </source>
</reference>
<gene>
    <name evidence="2" type="ORF">PHLCEN_2v908</name>
</gene>
<accession>A0A2R6S4Q1</accession>
<proteinExistence type="predicted"/>
<dbReference type="AlphaFoldDB" id="A0A2R6S4Q1"/>
<organism evidence="2 3">
    <name type="scientific">Hermanssonia centrifuga</name>
    <dbReference type="NCBI Taxonomy" id="98765"/>
    <lineage>
        <taxon>Eukaryota</taxon>
        <taxon>Fungi</taxon>
        <taxon>Dikarya</taxon>
        <taxon>Basidiomycota</taxon>
        <taxon>Agaricomycotina</taxon>
        <taxon>Agaricomycetes</taxon>
        <taxon>Polyporales</taxon>
        <taxon>Meruliaceae</taxon>
        <taxon>Hermanssonia</taxon>
    </lineage>
</organism>
<feature type="compositionally biased region" description="Low complexity" evidence="1">
    <location>
        <begin position="53"/>
        <end position="75"/>
    </location>
</feature>
<feature type="compositionally biased region" description="Polar residues" evidence="1">
    <location>
        <begin position="82"/>
        <end position="92"/>
    </location>
</feature>
<dbReference type="STRING" id="98765.A0A2R6S4Q1"/>
<name>A0A2R6S4Q1_9APHY</name>
<keyword evidence="3" id="KW-1185">Reference proteome</keyword>